<evidence type="ECO:0000259" key="2">
    <source>
        <dbReference type="Pfam" id="PF03732"/>
    </source>
</evidence>
<protein>
    <recommendedName>
        <fullName evidence="2">Retrotransposon gag domain-containing protein</fullName>
    </recommendedName>
</protein>
<dbReference type="Pfam" id="PF03732">
    <property type="entry name" value="Retrotrans_gag"/>
    <property type="match status" value="1"/>
</dbReference>
<dbReference type="InterPro" id="IPR005162">
    <property type="entry name" value="Retrotrans_gag_dom"/>
</dbReference>
<evidence type="ECO:0000313" key="3">
    <source>
        <dbReference type="EMBL" id="KAF6208315.1"/>
    </source>
</evidence>
<accession>A0A8S9XL56</accession>
<name>A0A8S9XL56_APOLU</name>
<dbReference type="EMBL" id="WIXP02000007">
    <property type="protein sequence ID" value="KAF6208315.1"/>
    <property type="molecule type" value="Genomic_DNA"/>
</dbReference>
<evidence type="ECO:0000313" key="4">
    <source>
        <dbReference type="Proteomes" id="UP000466442"/>
    </source>
</evidence>
<organism evidence="3 4">
    <name type="scientific">Apolygus lucorum</name>
    <name type="common">Small green plant bug</name>
    <name type="synonym">Lygocoris lucorum</name>
    <dbReference type="NCBI Taxonomy" id="248454"/>
    <lineage>
        <taxon>Eukaryota</taxon>
        <taxon>Metazoa</taxon>
        <taxon>Ecdysozoa</taxon>
        <taxon>Arthropoda</taxon>
        <taxon>Hexapoda</taxon>
        <taxon>Insecta</taxon>
        <taxon>Pterygota</taxon>
        <taxon>Neoptera</taxon>
        <taxon>Paraneoptera</taxon>
        <taxon>Hemiptera</taxon>
        <taxon>Heteroptera</taxon>
        <taxon>Panheteroptera</taxon>
        <taxon>Cimicomorpha</taxon>
        <taxon>Miridae</taxon>
        <taxon>Mirini</taxon>
        <taxon>Apolygus</taxon>
    </lineage>
</organism>
<feature type="region of interest" description="Disordered" evidence="1">
    <location>
        <begin position="46"/>
        <end position="68"/>
    </location>
</feature>
<keyword evidence="4" id="KW-1185">Reference proteome</keyword>
<feature type="domain" description="Retrotransposon gag" evidence="2">
    <location>
        <begin position="113"/>
        <end position="188"/>
    </location>
</feature>
<gene>
    <name evidence="3" type="ORF">GE061_016769</name>
</gene>
<dbReference type="OrthoDB" id="7480340at2759"/>
<reference evidence="3" key="1">
    <citation type="journal article" date="2021" name="Mol. Ecol. Resour.">
        <title>Apolygus lucorum genome provides insights into omnivorousness and mesophyll feeding.</title>
        <authorList>
            <person name="Liu Y."/>
            <person name="Liu H."/>
            <person name="Wang H."/>
            <person name="Huang T."/>
            <person name="Liu B."/>
            <person name="Yang B."/>
            <person name="Yin L."/>
            <person name="Li B."/>
            <person name="Zhang Y."/>
            <person name="Zhang S."/>
            <person name="Jiang F."/>
            <person name="Zhang X."/>
            <person name="Ren Y."/>
            <person name="Wang B."/>
            <person name="Wang S."/>
            <person name="Lu Y."/>
            <person name="Wu K."/>
            <person name="Fan W."/>
            <person name="Wang G."/>
        </authorList>
    </citation>
    <scope>NUCLEOTIDE SEQUENCE</scope>
    <source>
        <strain evidence="3">12Hb</strain>
    </source>
</reference>
<sequence>MEPSHLNKVMLAFKLLRREATPMGDVAKDTLMLRIAMLKDTPVQATMGYGGGKPGGRSPNSRSNIPKPEPKVWKWRVRFDGSRDFNAEQFVERVEELAGADGELLEKLLQQMVKLLEGKALTWFRSESGNFESWSGFKTAFRETFLPPGYDHQLFDLIRSLRQEEDDTFEMYLAAMNALFRRLDRKLSPGDRLRIVSKNISKFLRRSHLMQEYRSVGELLTLAK</sequence>
<evidence type="ECO:0000256" key="1">
    <source>
        <dbReference type="SAM" id="MobiDB-lite"/>
    </source>
</evidence>
<dbReference type="Proteomes" id="UP000466442">
    <property type="component" value="Unassembled WGS sequence"/>
</dbReference>
<comment type="caution">
    <text evidence="3">The sequence shown here is derived from an EMBL/GenBank/DDBJ whole genome shotgun (WGS) entry which is preliminary data.</text>
</comment>
<proteinExistence type="predicted"/>
<dbReference type="AlphaFoldDB" id="A0A8S9XL56"/>